<dbReference type="OrthoDB" id="2691759at2"/>
<keyword evidence="2" id="KW-1185">Reference proteome</keyword>
<evidence type="ECO:0000313" key="1">
    <source>
        <dbReference type="EMBL" id="GIN60928.1"/>
    </source>
</evidence>
<proteinExistence type="predicted"/>
<evidence type="ECO:0000313" key="2">
    <source>
        <dbReference type="Proteomes" id="UP000682111"/>
    </source>
</evidence>
<organism evidence="1 2">
    <name type="scientific">Robertmurraya siralis</name>
    <dbReference type="NCBI Taxonomy" id="77777"/>
    <lineage>
        <taxon>Bacteria</taxon>
        <taxon>Bacillati</taxon>
        <taxon>Bacillota</taxon>
        <taxon>Bacilli</taxon>
        <taxon>Bacillales</taxon>
        <taxon>Bacillaceae</taxon>
        <taxon>Robertmurraya</taxon>
    </lineage>
</organism>
<dbReference type="RefSeq" id="WP_095306375.1">
    <property type="nucleotide sequence ID" value="NZ_BORC01000001.1"/>
</dbReference>
<dbReference type="AlphaFoldDB" id="A0A919WFB6"/>
<reference evidence="1" key="1">
    <citation type="submission" date="2021-03" db="EMBL/GenBank/DDBJ databases">
        <title>Antimicrobial resistance genes in bacteria isolated from Japanese honey, and their potential for conferring macrolide and lincosamide resistance in the American foulbrood pathogen Paenibacillus larvae.</title>
        <authorList>
            <person name="Okamoto M."/>
            <person name="Kumagai M."/>
            <person name="Kanamori H."/>
            <person name="Takamatsu D."/>
        </authorList>
    </citation>
    <scope>NUCLEOTIDE SEQUENCE</scope>
    <source>
        <strain evidence="1">J27TS8</strain>
    </source>
</reference>
<accession>A0A919WFB6</accession>
<sequence length="93" mass="11203">MKRIISHPYVRVERAIENNEQITKEYREHLHLYEDRIITREHVFLVNDVHDMSFRLFSSAAGMLYLHTNQGVFSYTVPKDPVYFIEEYKKLKG</sequence>
<dbReference type="Proteomes" id="UP000682111">
    <property type="component" value="Unassembled WGS sequence"/>
</dbReference>
<gene>
    <name evidence="1" type="ORF">J27TS8_09210</name>
</gene>
<protein>
    <submittedName>
        <fullName evidence="1">Uncharacterized protein</fullName>
    </submittedName>
</protein>
<dbReference type="EMBL" id="BORC01000001">
    <property type="protein sequence ID" value="GIN60928.1"/>
    <property type="molecule type" value="Genomic_DNA"/>
</dbReference>
<comment type="caution">
    <text evidence="1">The sequence shown here is derived from an EMBL/GenBank/DDBJ whole genome shotgun (WGS) entry which is preliminary data.</text>
</comment>
<name>A0A919WFB6_9BACI</name>